<evidence type="ECO:0000313" key="3">
    <source>
        <dbReference type="Proteomes" id="UP000790580"/>
    </source>
</evidence>
<sequence length="147" mass="16442">MQKKDKEKLEKKIFELQRGLAIVVAILIFLGQLSIIGVFVTPRGFRVTLAGPITGSSRLQSNTNNPIVNTFIDAINLVIAKLLIIDQFRITGTVLTHNGFTVNCGGPLLGTARTQPKIPKIVSEFDNFHEVVCRFFNIDPKVFREYK</sequence>
<reference evidence="2 3" key="1">
    <citation type="submission" date="2021-06" db="EMBL/GenBank/DDBJ databases">
        <title>Bacillus sp. RD4P76, an endophyte from a halophyte.</title>
        <authorList>
            <person name="Sun J.-Q."/>
        </authorList>
    </citation>
    <scope>NUCLEOTIDE SEQUENCE [LARGE SCALE GENOMIC DNA]</scope>
    <source>
        <strain evidence="2 3">JCM 17098</strain>
    </source>
</reference>
<keyword evidence="1" id="KW-1133">Transmembrane helix</keyword>
<proteinExistence type="predicted"/>
<feature type="transmembrane region" description="Helical" evidence="1">
    <location>
        <begin position="20"/>
        <end position="40"/>
    </location>
</feature>
<dbReference type="EMBL" id="JAHQCR010000020">
    <property type="protein sequence ID" value="MBU9720644.1"/>
    <property type="molecule type" value="Genomic_DNA"/>
</dbReference>
<evidence type="ECO:0000313" key="2">
    <source>
        <dbReference type="EMBL" id="MBU9720644.1"/>
    </source>
</evidence>
<evidence type="ECO:0000256" key="1">
    <source>
        <dbReference type="SAM" id="Phobius"/>
    </source>
</evidence>
<keyword evidence="3" id="KW-1185">Reference proteome</keyword>
<comment type="caution">
    <text evidence="2">The sequence shown here is derived from an EMBL/GenBank/DDBJ whole genome shotgun (WGS) entry which is preliminary data.</text>
</comment>
<protein>
    <submittedName>
        <fullName evidence="2">Uncharacterized protein</fullName>
    </submittedName>
</protein>
<keyword evidence="1" id="KW-0472">Membrane</keyword>
<dbReference type="Proteomes" id="UP000790580">
    <property type="component" value="Unassembled WGS sequence"/>
</dbReference>
<gene>
    <name evidence="2" type="ORF">KS407_04185</name>
</gene>
<name>A0ABS6JSG0_9BACI</name>
<organism evidence="2 3">
    <name type="scientific">Evansella alkalicola</name>
    <dbReference type="NCBI Taxonomy" id="745819"/>
    <lineage>
        <taxon>Bacteria</taxon>
        <taxon>Bacillati</taxon>
        <taxon>Bacillota</taxon>
        <taxon>Bacilli</taxon>
        <taxon>Bacillales</taxon>
        <taxon>Bacillaceae</taxon>
        <taxon>Evansella</taxon>
    </lineage>
</organism>
<dbReference type="RefSeq" id="WP_088075318.1">
    <property type="nucleotide sequence ID" value="NZ_JAHQCR010000020.1"/>
</dbReference>
<keyword evidence="1" id="KW-0812">Transmembrane</keyword>
<accession>A0ABS6JSG0</accession>